<reference evidence="3" key="1">
    <citation type="submission" date="2011-12" db="EMBL/GenBank/DDBJ databases">
        <title>Complete genome sequence of Streptomyces cattleya strain DSM 46488.</title>
        <authorList>
            <person name="Ou H.-Y."/>
            <person name="Li P."/>
            <person name="Zhao C."/>
            <person name="O'Hagan D."/>
            <person name="Deng Z."/>
        </authorList>
    </citation>
    <scope>NUCLEOTIDE SEQUENCE [LARGE SCALE GENOMIC DNA]</scope>
    <source>
        <strain evidence="3">ATCC 35852 / DSM 46488 / JCM 4925 / NBRC 14057 / NRRL 8057</strain>
        <plasmid evidence="3">Plasmid pSCATT</plasmid>
    </source>
</reference>
<dbReference type="KEGG" id="sct:SCAT_p0010"/>
<dbReference type="EMBL" id="CP003229">
    <property type="protein sequence ID" value="AEW99931.1"/>
    <property type="molecule type" value="Genomic_DNA"/>
</dbReference>
<sequence length="235" mass="24913">MGVPPLHLVALDAWGEAVVPQPDRGVVVSAVSAAPRAGAGGRTVSAAPATWPQAGCHVVACAREDVSFFRDVDTFCFLWSLTWAPLVLTPRGVRLGPVVVPGRSACYHCFLRRQRQHDWDVGDTQAWWDSVTRDPSNCVAGWLPSDVLMARGLTRVLAARGPGAFAGTVVTYDGVTGDVSGDPVTGVHACPRCRRRPDRRADTWTALAQQFPPPSATACPPVSAPVCPAGGEQAR</sequence>
<protein>
    <recommendedName>
        <fullName evidence="4">TOMM leader peptide-binding protein</fullName>
    </recommendedName>
</protein>
<proteinExistence type="predicted"/>
<gene>
    <name evidence="2" type="ordered locus">SCATT_p17380</name>
</gene>
<name>F8JJM2_STREN</name>
<evidence type="ECO:0000313" key="2">
    <source>
        <dbReference type="EMBL" id="AEW99931.1"/>
    </source>
</evidence>
<accession>F8JJM2</accession>
<organism evidence="2 3">
    <name type="scientific">Streptantibioticus cattleyicolor (strain ATCC 35852 / DSM 46488 / JCM 4925 / NBRC 14057 / NRRL 8057)</name>
    <name type="common">Streptomyces cattleya</name>
    <dbReference type="NCBI Taxonomy" id="1003195"/>
    <lineage>
        <taxon>Bacteria</taxon>
        <taxon>Bacillati</taxon>
        <taxon>Actinomycetota</taxon>
        <taxon>Actinomycetes</taxon>
        <taxon>Kitasatosporales</taxon>
        <taxon>Streptomycetaceae</taxon>
        <taxon>Streptantibioticus</taxon>
    </lineage>
</organism>
<dbReference type="Proteomes" id="UP000007842">
    <property type="component" value="Plasmid pSCATT"/>
</dbReference>
<keyword evidence="3" id="KW-1185">Reference proteome</keyword>
<evidence type="ECO:0000313" key="3">
    <source>
        <dbReference type="Proteomes" id="UP000007842"/>
    </source>
</evidence>
<dbReference type="PATRIC" id="fig|1003195.11.peg.9"/>
<dbReference type="HOGENOM" id="CLU_108808_0_0_11"/>
<dbReference type="KEGG" id="scy:SCATT_p17380"/>
<keyword evidence="2" id="KW-0614">Plasmid</keyword>
<dbReference type="NCBIfam" id="TIGR03882">
    <property type="entry name" value="cyclo_dehyd_2"/>
    <property type="match status" value="1"/>
</dbReference>
<dbReference type="InterPro" id="IPR022291">
    <property type="entry name" value="Bacteriocin_synth_cyclodeHase"/>
</dbReference>
<evidence type="ECO:0008006" key="4">
    <source>
        <dbReference type="Google" id="ProtNLM"/>
    </source>
</evidence>
<accession>G8XI26</accession>
<feature type="region of interest" description="Disordered" evidence="1">
    <location>
        <begin position="212"/>
        <end position="235"/>
    </location>
</feature>
<geneLocation type="plasmid" evidence="2 3">
    <name>pSCATT</name>
</geneLocation>
<evidence type="ECO:0000256" key="1">
    <source>
        <dbReference type="SAM" id="MobiDB-lite"/>
    </source>
</evidence>
<feature type="compositionally biased region" description="Low complexity" evidence="1">
    <location>
        <begin position="216"/>
        <end position="229"/>
    </location>
</feature>
<dbReference type="RefSeq" id="WP_014150467.1">
    <property type="nucleotide sequence ID" value="NC_016113.1"/>
</dbReference>
<dbReference type="Gene3D" id="3.40.50.720">
    <property type="entry name" value="NAD(P)-binding Rossmann-like Domain"/>
    <property type="match status" value="1"/>
</dbReference>
<dbReference type="AlphaFoldDB" id="F8JJM2"/>